<dbReference type="SUPFAM" id="SSF101936">
    <property type="entry name" value="DNA-binding pseudobarrel domain"/>
    <property type="match status" value="1"/>
</dbReference>
<comment type="subcellular location">
    <subcellularLocation>
        <location evidence="1">Nucleus</location>
    </subcellularLocation>
</comment>
<dbReference type="InterPro" id="IPR005508">
    <property type="entry name" value="At2g31720-like"/>
</dbReference>
<dbReference type="InParanoid" id="A0A1B6P8A9"/>
<dbReference type="FunCoup" id="A0A1B6P8A9">
    <property type="interactions" value="269"/>
</dbReference>
<keyword evidence="7" id="KW-1185">Reference proteome</keyword>
<evidence type="ECO:0008006" key="8">
    <source>
        <dbReference type="Google" id="ProtNLM"/>
    </source>
</evidence>
<evidence type="ECO:0000256" key="2">
    <source>
        <dbReference type="ARBA" id="ARBA00023015"/>
    </source>
</evidence>
<sequence>MDAGGGLGDDAALEALRDVLAALSATAPRLVFKKTLNRADVDPNQARLLIPCRKRGVITDADALAAFLTAEEKDIGMQVPAYDRHGRRFDMRLWMVGSNSCYRLFGPQWSRFLADNQLEEAMAVAKEMGRKPEVEFWAFRSAELERHVEAGQHPDGALGMAILIRN</sequence>
<keyword evidence="3" id="KW-0238">DNA-binding</keyword>
<reference evidence="7" key="2">
    <citation type="journal article" date="2018" name="Plant J.">
        <title>The Sorghum bicolor reference genome: improved assembly, gene annotations, a transcriptome atlas, and signatures of genome organization.</title>
        <authorList>
            <person name="McCormick R.F."/>
            <person name="Truong S.K."/>
            <person name="Sreedasyam A."/>
            <person name="Jenkins J."/>
            <person name="Shu S."/>
            <person name="Sims D."/>
            <person name="Kennedy M."/>
            <person name="Amirebrahimi M."/>
            <person name="Weers B.D."/>
            <person name="McKinley B."/>
            <person name="Mattison A."/>
            <person name="Morishige D.T."/>
            <person name="Grimwood J."/>
            <person name="Schmutz J."/>
            <person name="Mullet J.E."/>
        </authorList>
    </citation>
    <scope>NUCLEOTIDE SEQUENCE [LARGE SCALE GENOMIC DNA]</scope>
    <source>
        <strain evidence="7">cv. BTx623</strain>
    </source>
</reference>
<dbReference type="CDD" id="cd10017">
    <property type="entry name" value="B3_DNA"/>
    <property type="match status" value="1"/>
</dbReference>
<evidence type="ECO:0000256" key="3">
    <source>
        <dbReference type="ARBA" id="ARBA00023125"/>
    </source>
</evidence>
<dbReference type="GO" id="GO:0005634">
    <property type="term" value="C:nucleus"/>
    <property type="evidence" value="ECO:0007669"/>
    <property type="project" value="UniProtKB-SubCell"/>
</dbReference>
<dbReference type="PANTHER" id="PTHR34397">
    <property type="entry name" value="OS05G0237600 PROTEIN"/>
    <property type="match status" value="1"/>
</dbReference>
<dbReference type="Gene3D" id="2.40.330.10">
    <property type="entry name" value="DNA-binding pseudobarrel domain"/>
    <property type="match status" value="1"/>
</dbReference>
<dbReference type="InterPro" id="IPR015300">
    <property type="entry name" value="DNA-bd_pseudobarrel_sf"/>
</dbReference>
<dbReference type="EMBL" id="CM000768">
    <property type="protein sequence ID" value="KXG21914.1"/>
    <property type="molecule type" value="Genomic_DNA"/>
</dbReference>
<keyword evidence="5" id="KW-0539">Nucleus</keyword>
<organism evidence="6 7">
    <name type="scientific">Sorghum bicolor</name>
    <name type="common">Sorghum</name>
    <name type="synonym">Sorghum vulgare</name>
    <dbReference type="NCBI Taxonomy" id="4558"/>
    <lineage>
        <taxon>Eukaryota</taxon>
        <taxon>Viridiplantae</taxon>
        <taxon>Streptophyta</taxon>
        <taxon>Embryophyta</taxon>
        <taxon>Tracheophyta</taxon>
        <taxon>Spermatophyta</taxon>
        <taxon>Magnoliopsida</taxon>
        <taxon>Liliopsida</taxon>
        <taxon>Poales</taxon>
        <taxon>Poaceae</taxon>
        <taxon>PACMAD clade</taxon>
        <taxon>Panicoideae</taxon>
        <taxon>Andropogonodae</taxon>
        <taxon>Andropogoneae</taxon>
        <taxon>Sorghinae</taxon>
        <taxon>Sorghum</taxon>
    </lineage>
</organism>
<accession>A0A1B6P8A9</accession>
<keyword evidence="2" id="KW-0805">Transcription regulation</keyword>
<dbReference type="GO" id="GO:0003677">
    <property type="term" value="F:DNA binding"/>
    <property type="evidence" value="ECO:0007669"/>
    <property type="project" value="UniProtKB-KW"/>
</dbReference>
<dbReference type="PANTHER" id="PTHR34397:SF22">
    <property type="entry name" value="OS05G0237600 PROTEIN"/>
    <property type="match status" value="1"/>
</dbReference>
<dbReference type="Gramene" id="KXG21914">
    <property type="protein sequence ID" value="KXG21914"/>
    <property type="gene ID" value="SORBI_3009G124300"/>
</dbReference>
<evidence type="ECO:0000313" key="6">
    <source>
        <dbReference type="EMBL" id="KXG21914.1"/>
    </source>
</evidence>
<dbReference type="AlphaFoldDB" id="A0A1B6P8A9"/>
<dbReference type="OMA" id="ELWAFRL"/>
<dbReference type="InterPro" id="IPR003340">
    <property type="entry name" value="B3_DNA-bd"/>
</dbReference>
<proteinExistence type="predicted"/>
<reference evidence="6 7" key="1">
    <citation type="journal article" date="2009" name="Nature">
        <title>The Sorghum bicolor genome and the diversification of grasses.</title>
        <authorList>
            <person name="Paterson A.H."/>
            <person name="Bowers J.E."/>
            <person name="Bruggmann R."/>
            <person name="Dubchak I."/>
            <person name="Grimwood J."/>
            <person name="Gundlach H."/>
            <person name="Haberer G."/>
            <person name="Hellsten U."/>
            <person name="Mitros T."/>
            <person name="Poliakov A."/>
            <person name="Schmutz J."/>
            <person name="Spannagl M."/>
            <person name="Tang H."/>
            <person name="Wang X."/>
            <person name="Wicker T."/>
            <person name="Bharti A.K."/>
            <person name="Chapman J."/>
            <person name="Feltus F.A."/>
            <person name="Gowik U."/>
            <person name="Grigoriev I.V."/>
            <person name="Lyons E."/>
            <person name="Maher C.A."/>
            <person name="Martis M."/>
            <person name="Narechania A."/>
            <person name="Otillar R.P."/>
            <person name="Penning B.W."/>
            <person name="Salamov A.A."/>
            <person name="Wang Y."/>
            <person name="Zhang L."/>
            <person name="Carpita N.C."/>
            <person name="Freeling M."/>
            <person name="Gingle A.R."/>
            <person name="Hash C.T."/>
            <person name="Keller B."/>
            <person name="Klein P."/>
            <person name="Kresovich S."/>
            <person name="McCann M.C."/>
            <person name="Ming R."/>
            <person name="Peterson D.G."/>
            <person name="Mehboob-ur-Rahman"/>
            <person name="Ware D."/>
            <person name="Westhoff P."/>
            <person name="Mayer K.F."/>
            <person name="Messing J."/>
            <person name="Rokhsar D.S."/>
        </authorList>
    </citation>
    <scope>NUCLEOTIDE SEQUENCE [LARGE SCALE GENOMIC DNA]</scope>
    <source>
        <strain evidence="7">cv. BTx623</strain>
    </source>
</reference>
<evidence type="ECO:0000256" key="4">
    <source>
        <dbReference type="ARBA" id="ARBA00023163"/>
    </source>
</evidence>
<gene>
    <name evidence="6" type="ORF">SORBI_3009G124300</name>
</gene>
<dbReference type="Proteomes" id="UP000000768">
    <property type="component" value="Chromosome 9"/>
</dbReference>
<dbReference type="Pfam" id="PF03754">
    <property type="entry name" value="At2g31720-like"/>
    <property type="match status" value="1"/>
</dbReference>
<evidence type="ECO:0000313" key="7">
    <source>
        <dbReference type="Proteomes" id="UP000000768"/>
    </source>
</evidence>
<evidence type="ECO:0000256" key="5">
    <source>
        <dbReference type="ARBA" id="ARBA00023242"/>
    </source>
</evidence>
<protein>
    <recommendedName>
        <fullName evidence="8">TF-B3 domain-containing protein</fullName>
    </recommendedName>
</protein>
<keyword evidence="4" id="KW-0804">Transcription</keyword>
<name>A0A1B6P8A9_SORBI</name>
<evidence type="ECO:0000256" key="1">
    <source>
        <dbReference type="ARBA" id="ARBA00004123"/>
    </source>
</evidence>